<keyword evidence="1" id="KW-0238">DNA-binding</keyword>
<dbReference type="InterPro" id="IPR036388">
    <property type="entry name" value="WH-like_DNA-bd_sf"/>
</dbReference>
<sequence>MDKREETMYEMESLLRNVFKQLRNEMNGILGKEMSRNEFLVLKILKTEGPKKSNELAKELDVSASHITAVTDSLVLKELIERIRSEEDRRMIELHLTNTGKEKLLLTEKKKTEFLFKRFDNYSNQELRELLRLFKKMYLN</sequence>
<dbReference type="GO" id="GO:0006950">
    <property type="term" value="P:response to stress"/>
    <property type="evidence" value="ECO:0007669"/>
    <property type="project" value="TreeGrafter"/>
</dbReference>
<dbReference type="PROSITE" id="PS50995">
    <property type="entry name" value="HTH_MARR_2"/>
    <property type="match status" value="1"/>
</dbReference>
<dbReference type="EMBL" id="JACXAI010000020">
    <property type="protein sequence ID" value="MBD1381584.1"/>
    <property type="molecule type" value="Genomic_DNA"/>
</dbReference>
<reference evidence="3" key="1">
    <citation type="submission" date="2020-09" db="EMBL/GenBank/DDBJ databases">
        <title>A novel bacterium of genus Bacillus, isolated from South China Sea.</title>
        <authorList>
            <person name="Huang H."/>
            <person name="Mo K."/>
            <person name="Hu Y."/>
        </authorList>
    </citation>
    <scope>NUCLEOTIDE SEQUENCE</scope>
    <source>
        <strain evidence="3">IB182487</strain>
    </source>
</reference>
<organism evidence="3 4">
    <name type="scientific">Metabacillus arenae</name>
    <dbReference type="NCBI Taxonomy" id="2771434"/>
    <lineage>
        <taxon>Bacteria</taxon>
        <taxon>Bacillati</taxon>
        <taxon>Bacillota</taxon>
        <taxon>Bacilli</taxon>
        <taxon>Bacillales</taxon>
        <taxon>Bacillaceae</taxon>
        <taxon>Metabacillus</taxon>
    </lineage>
</organism>
<accession>A0A926NDP9</accession>
<dbReference type="SUPFAM" id="SSF46785">
    <property type="entry name" value="Winged helix' DNA-binding domain"/>
    <property type="match status" value="1"/>
</dbReference>
<evidence type="ECO:0000259" key="2">
    <source>
        <dbReference type="PROSITE" id="PS50995"/>
    </source>
</evidence>
<dbReference type="PANTHER" id="PTHR33164">
    <property type="entry name" value="TRANSCRIPTIONAL REGULATOR, MARR FAMILY"/>
    <property type="match status" value="1"/>
</dbReference>
<evidence type="ECO:0000313" key="3">
    <source>
        <dbReference type="EMBL" id="MBD1381584.1"/>
    </source>
</evidence>
<dbReference type="Proteomes" id="UP000626844">
    <property type="component" value="Unassembled WGS sequence"/>
</dbReference>
<dbReference type="Pfam" id="PF01047">
    <property type="entry name" value="MarR"/>
    <property type="match status" value="1"/>
</dbReference>
<dbReference type="Gene3D" id="1.10.10.10">
    <property type="entry name" value="Winged helix-like DNA-binding domain superfamily/Winged helix DNA-binding domain"/>
    <property type="match status" value="1"/>
</dbReference>
<dbReference type="AlphaFoldDB" id="A0A926NDP9"/>
<evidence type="ECO:0000256" key="1">
    <source>
        <dbReference type="ARBA" id="ARBA00023125"/>
    </source>
</evidence>
<gene>
    <name evidence="3" type="ORF">IC621_15205</name>
</gene>
<proteinExistence type="predicted"/>
<dbReference type="RefSeq" id="WP_191159184.1">
    <property type="nucleotide sequence ID" value="NZ_JACXAI010000020.1"/>
</dbReference>
<dbReference type="PANTHER" id="PTHR33164:SF67">
    <property type="entry name" value="TRANSCRIPTIONAL REGULATOR, MARR FAMILY"/>
    <property type="match status" value="1"/>
</dbReference>
<dbReference type="InterPro" id="IPR000835">
    <property type="entry name" value="HTH_MarR-typ"/>
</dbReference>
<keyword evidence="4" id="KW-1185">Reference proteome</keyword>
<dbReference type="PRINTS" id="PR00598">
    <property type="entry name" value="HTHMARR"/>
</dbReference>
<dbReference type="InterPro" id="IPR036390">
    <property type="entry name" value="WH_DNA-bd_sf"/>
</dbReference>
<evidence type="ECO:0000313" key="4">
    <source>
        <dbReference type="Proteomes" id="UP000626844"/>
    </source>
</evidence>
<feature type="domain" description="HTH marR-type" evidence="2">
    <location>
        <begin position="4"/>
        <end position="139"/>
    </location>
</feature>
<dbReference type="SMART" id="SM00347">
    <property type="entry name" value="HTH_MARR"/>
    <property type="match status" value="1"/>
</dbReference>
<name>A0A926NDP9_9BACI</name>
<protein>
    <submittedName>
        <fullName evidence="3">MarR family transcriptional regulator</fullName>
    </submittedName>
</protein>
<comment type="caution">
    <text evidence="3">The sequence shown here is derived from an EMBL/GenBank/DDBJ whole genome shotgun (WGS) entry which is preliminary data.</text>
</comment>
<dbReference type="InterPro" id="IPR039422">
    <property type="entry name" value="MarR/SlyA-like"/>
</dbReference>
<dbReference type="GO" id="GO:0003700">
    <property type="term" value="F:DNA-binding transcription factor activity"/>
    <property type="evidence" value="ECO:0007669"/>
    <property type="project" value="InterPro"/>
</dbReference>
<dbReference type="GO" id="GO:0003677">
    <property type="term" value="F:DNA binding"/>
    <property type="evidence" value="ECO:0007669"/>
    <property type="project" value="UniProtKB-KW"/>
</dbReference>